<feature type="region of interest" description="Disordered" evidence="1">
    <location>
        <begin position="1"/>
        <end position="25"/>
    </location>
</feature>
<gene>
    <name evidence="2" type="ORF">CDEB00056_LOCUS1284</name>
</gene>
<accession>A0A7S3PUZ6</accession>
<dbReference type="EMBL" id="HBIO01001785">
    <property type="protein sequence ID" value="CAE0456443.1"/>
    <property type="molecule type" value="Transcribed_RNA"/>
</dbReference>
<name>A0A7S3PUZ6_9STRA</name>
<proteinExistence type="predicted"/>
<reference evidence="2" key="1">
    <citation type="submission" date="2021-01" db="EMBL/GenBank/DDBJ databases">
        <authorList>
            <person name="Corre E."/>
            <person name="Pelletier E."/>
            <person name="Niang G."/>
            <person name="Scheremetjew M."/>
            <person name="Finn R."/>
            <person name="Kale V."/>
            <person name="Holt S."/>
            <person name="Cochrane G."/>
            <person name="Meng A."/>
            <person name="Brown T."/>
            <person name="Cohen L."/>
        </authorList>
    </citation>
    <scope>NUCLEOTIDE SEQUENCE</scope>
    <source>
        <strain evidence="2">MM31A-1</strain>
    </source>
</reference>
<sequence>MPSLQTTTSSKAMLSLPLQENERTSTISRIPTVSFRSYGRKRSFDDTHSASSSASSEHLSSSYCIHALNSFEEYECESSLITHPVTPISANNEFAISRPSLLSPRGPADTAELPLFPDLDVSRHSSRGSYSLGLRVRLKMFDVDAAEAPALLITPPIAAILPLRLATEEISN</sequence>
<protein>
    <submittedName>
        <fullName evidence="2">Uncharacterized protein</fullName>
    </submittedName>
</protein>
<organism evidence="2">
    <name type="scientific">Chaetoceros debilis</name>
    <dbReference type="NCBI Taxonomy" id="122233"/>
    <lineage>
        <taxon>Eukaryota</taxon>
        <taxon>Sar</taxon>
        <taxon>Stramenopiles</taxon>
        <taxon>Ochrophyta</taxon>
        <taxon>Bacillariophyta</taxon>
        <taxon>Coscinodiscophyceae</taxon>
        <taxon>Chaetocerotophycidae</taxon>
        <taxon>Chaetocerotales</taxon>
        <taxon>Chaetocerotaceae</taxon>
        <taxon>Chaetoceros</taxon>
    </lineage>
</organism>
<evidence type="ECO:0000313" key="2">
    <source>
        <dbReference type="EMBL" id="CAE0456443.1"/>
    </source>
</evidence>
<feature type="compositionally biased region" description="Polar residues" evidence="1">
    <location>
        <begin position="1"/>
        <end position="12"/>
    </location>
</feature>
<evidence type="ECO:0000256" key="1">
    <source>
        <dbReference type="SAM" id="MobiDB-lite"/>
    </source>
</evidence>
<dbReference type="AlphaFoldDB" id="A0A7S3PUZ6"/>